<sequence length="176" mass="19483">MRALVWIQVSKNGHLDVWDGWWDNPLSCLEFLTLGSKPAPQSVKFCLDGFARSTISSCGGILCNDNDIVRAIFFGPSEGIGVVAAVLLAFKTLDIFIQAGWIGHGELVIVTRLREVVSWFTSALLRPRIWWSFLASIDQSIYIIGRVKFQYSPGNGNSNTTLLALDGASRKEMFQA</sequence>
<comment type="caution">
    <text evidence="1">The sequence shown here is derived from an EMBL/GenBank/DDBJ whole genome shotgun (WGS) entry which is preliminary data.</text>
</comment>
<organism evidence="1 2">
    <name type="scientific">Hibiscus trionum</name>
    <name type="common">Flower of an hour</name>
    <dbReference type="NCBI Taxonomy" id="183268"/>
    <lineage>
        <taxon>Eukaryota</taxon>
        <taxon>Viridiplantae</taxon>
        <taxon>Streptophyta</taxon>
        <taxon>Embryophyta</taxon>
        <taxon>Tracheophyta</taxon>
        <taxon>Spermatophyta</taxon>
        <taxon>Magnoliopsida</taxon>
        <taxon>eudicotyledons</taxon>
        <taxon>Gunneridae</taxon>
        <taxon>Pentapetalae</taxon>
        <taxon>rosids</taxon>
        <taxon>malvids</taxon>
        <taxon>Malvales</taxon>
        <taxon>Malvaceae</taxon>
        <taxon>Malvoideae</taxon>
        <taxon>Hibiscus</taxon>
    </lineage>
</organism>
<keyword evidence="2" id="KW-1185">Reference proteome</keyword>
<dbReference type="OrthoDB" id="1002395at2759"/>
<evidence type="ECO:0000313" key="1">
    <source>
        <dbReference type="EMBL" id="GMI90062.1"/>
    </source>
</evidence>
<accession>A0A9W7M500</accession>
<protein>
    <recommendedName>
        <fullName evidence="3">RNase H type-1 domain-containing protein</fullName>
    </recommendedName>
</protein>
<evidence type="ECO:0000313" key="2">
    <source>
        <dbReference type="Proteomes" id="UP001165190"/>
    </source>
</evidence>
<proteinExistence type="predicted"/>
<gene>
    <name evidence="1" type="ORF">HRI_002675500</name>
</gene>
<reference evidence="1" key="1">
    <citation type="submission" date="2023-05" db="EMBL/GenBank/DDBJ databases">
        <title>Genome and transcriptome analyses reveal genes involved in the formation of fine ridges on petal epidermal cells in Hibiscus trionum.</title>
        <authorList>
            <person name="Koshimizu S."/>
            <person name="Masuda S."/>
            <person name="Ishii T."/>
            <person name="Shirasu K."/>
            <person name="Hoshino A."/>
            <person name="Arita M."/>
        </authorList>
    </citation>
    <scope>NUCLEOTIDE SEQUENCE</scope>
    <source>
        <strain evidence="1">Hamamatsu line</strain>
    </source>
</reference>
<dbReference type="AlphaFoldDB" id="A0A9W7M500"/>
<dbReference type="Proteomes" id="UP001165190">
    <property type="component" value="Unassembled WGS sequence"/>
</dbReference>
<evidence type="ECO:0008006" key="3">
    <source>
        <dbReference type="Google" id="ProtNLM"/>
    </source>
</evidence>
<name>A0A9W7M500_HIBTR</name>
<dbReference type="EMBL" id="BSYR01000024">
    <property type="protein sequence ID" value="GMI90062.1"/>
    <property type="molecule type" value="Genomic_DNA"/>
</dbReference>